<evidence type="ECO:0000256" key="5">
    <source>
        <dbReference type="SAM" id="MobiDB-lite"/>
    </source>
</evidence>
<feature type="region of interest" description="Disordered" evidence="5">
    <location>
        <begin position="276"/>
        <end position="332"/>
    </location>
</feature>
<proteinExistence type="inferred from homology"/>
<evidence type="ECO:0000256" key="1">
    <source>
        <dbReference type="ARBA" id="ARBA00009437"/>
    </source>
</evidence>
<dbReference type="SUPFAM" id="SSF53850">
    <property type="entry name" value="Periplasmic binding protein-like II"/>
    <property type="match status" value="1"/>
</dbReference>
<evidence type="ECO:0000256" key="4">
    <source>
        <dbReference type="ARBA" id="ARBA00023163"/>
    </source>
</evidence>
<keyword evidence="8" id="KW-1185">Reference proteome</keyword>
<dbReference type="RefSeq" id="WP_345376661.1">
    <property type="nucleotide sequence ID" value="NZ_BAABLM010000006.1"/>
</dbReference>
<evidence type="ECO:0000259" key="6">
    <source>
        <dbReference type="PROSITE" id="PS50931"/>
    </source>
</evidence>
<keyword evidence="4" id="KW-0804">Transcription</keyword>
<dbReference type="PANTHER" id="PTHR30419">
    <property type="entry name" value="HTH-TYPE TRANSCRIPTIONAL REGULATOR YBHD"/>
    <property type="match status" value="1"/>
</dbReference>
<protein>
    <submittedName>
        <fullName evidence="7">LysR substrate-binding domain-containing protein</fullName>
    </submittedName>
</protein>
<accession>A0ABP8W806</accession>
<sequence length="332" mass="35186">MDSRQLEVFAAVAGEKSFTRAASSLHLVQSAVSATVKGLERELGTRLFDRSTRAVRLTAAGSALLPHATEVALALRAARDAVDSVSGGLSGALAIGYMTNVTLFDIPRLLGRFSALYPDVTMHLAPAATGTAGLAEALRSGTLDLAFLAASEAGLPGLRVFPLATSPLILAVPRHHEWAGREEVALAETVGQRFVDFPRGFANRTIVDEEFHARGLARDVRIETADTNDTAALVRNGLGVGFLPDYLVADDPAIHRIRLVDAEFLMRVSVATARTRAPSAAATRLATMAREQADHEQAKHEQADHEQRETTGTHEAPAPGEGASASRTVGTT</sequence>
<dbReference type="EMBL" id="BAABLM010000006">
    <property type="protein sequence ID" value="GAA4681992.1"/>
    <property type="molecule type" value="Genomic_DNA"/>
</dbReference>
<keyword evidence="3" id="KW-0238">DNA-binding</keyword>
<comment type="similarity">
    <text evidence="1">Belongs to the LysR transcriptional regulatory family.</text>
</comment>
<comment type="caution">
    <text evidence="7">The sequence shown here is derived from an EMBL/GenBank/DDBJ whole genome shotgun (WGS) entry which is preliminary data.</text>
</comment>
<keyword evidence="2" id="KW-0805">Transcription regulation</keyword>
<organism evidence="7 8">
    <name type="scientific">Frondihabitans cladoniiphilus</name>
    <dbReference type="NCBI Taxonomy" id="715785"/>
    <lineage>
        <taxon>Bacteria</taxon>
        <taxon>Bacillati</taxon>
        <taxon>Actinomycetota</taxon>
        <taxon>Actinomycetes</taxon>
        <taxon>Micrococcales</taxon>
        <taxon>Microbacteriaceae</taxon>
        <taxon>Frondihabitans</taxon>
    </lineage>
</organism>
<dbReference type="Proteomes" id="UP001501295">
    <property type="component" value="Unassembled WGS sequence"/>
</dbReference>
<dbReference type="Gene3D" id="1.10.10.10">
    <property type="entry name" value="Winged helix-like DNA-binding domain superfamily/Winged helix DNA-binding domain"/>
    <property type="match status" value="1"/>
</dbReference>
<evidence type="ECO:0000256" key="2">
    <source>
        <dbReference type="ARBA" id="ARBA00023015"/>
    </source>
</evidence>
<dbReference type="InterPro" id="IPR000847">
    <property type="entry name" value="LysR_HTH_N"/>
</dbReference>
<feature type="compositionally biased region" description="Low complexity" evidence="5">
    <location>
        <begin position="276"/>
        <end position="290"/>
    </location>
</feature>
<dbReference type="SUPFAM" id="SSF46785">
    <property type="entry name" value="Winged helix' DNA-binding domain"/>
    <property type="match status" value="1"/>
</dbReference>
<feature type="domain" description="HTH lysR-type" evidence="6">
    <location>
        <begin position="1"/>
        <end position="58"/>
    </location>
</feature>
<dbReference type="Pfam" id="PF03466">
    <property type="entry name" value="LysR_substrate"/>
    <property type="match status" value="1"/>
</dbReference>
<dbReference type="InterPro" id="IPR005119">
    <property type="entry name" value="LysR_subst-bd"/>
</dbReference>
<dbReference type="InterPro" id="IPR036390">
    <property type="entry name" value="WH_DNA-bd_sf"/>
</dbReference>
<feature type="compositionally biased region" description="Basic and acidic residues" evidence="5">
    <location>
        <begin position="291"/>
        <end position="312"/>
    </location>
</feature>
<evidence type="ECO:0000256" key="3">
    <source>
        <dbReference type="ARBA" id="ARBA00023125"/>
    </source>
</evidence>
<dbReference type="Pfam" id="PF00126">
    <property type="entry name" value="HTH_1"/>
    <property type="match status" value="1"/>
</dbReference>
<dbReference type="Gene3D" id="3.40.190.290">
    <property type="match status" value="1"/>
</dbReference>
<dbReference type="PRINTS" id="PR00039">
    <property type="entry name" value="HTHLYSR"/>
</dbReference>
<name>A0ABP8W806_9MICO</name>
<dbReference type="PROSITE" id="PS50931">
    <property type="entry name" value="HTH_LYSR"/>
    <property type="match status" value="1"/>
</dbReference>
<dbReference type="InterPro" id="IPR050950">
    <property type="entry name" value="HTH-type_LysR_regulators"/>
</dbReference>
<dbReference type="InterPro" id="IPR036388">
    <property type="entry name" value="WH-like_DNA-bd_sf"/>
</dbReference>
<evidence type="ECO:0000313" key="7">
    <source>
        <dbReference type="EMBL" id="GAA4681992.1"/>
    </source>
</evidence>
<reference evidence="8" key="1">
    <citation type="journal article" date="2019" name="Int. J. Syst. Evol. Microbiol.">
        <title>The Global Catalogue of Microorganisms (GCM) 10K type strain sequencing project: providing services to taxonomists for standard genome sequencing and annotation.</title>
        <authorList>
            <consortium name="The Broad Institute Genomics Platform"/>
            <consortium name="The Broad Institute Genome Sequencing Center for Infectious Disease"/>
            <person name="Wu L."/>
            <person name="Ma J."/>
        </authorList>
    </citation>
    <scope>NUCLEOTIDE SEQUENCE [LARGE SCALE GENOMIC DNA]</scope>
    <source>
        <strain evidence="8">JCM 18956</strain>
    </source>
</reference>
<gene>
    <name evidence="7" type="ORF">GCM10025780_29240</name>
</gene>
<evidence type="ECO:0000313" key="8">
    <source>
        <dbReference type="Proteomes" id="UP001501295"/>
    </source>
</evidence>